<protein>
    <submittedName>
        <fullName evidence="1">Uncharacterized protein</fullName>
    </submittedName>
</protein>
<name>G6FX68_9CYAN</name>
<sequence>MSSEFGLREQNLSVSIALHGVRFLKLIILLIQSPPHINPQSPIHIF</sequence>
<evidence type="ECO:0000313" key="2">
    <source>
        <dbReference type="Proteomes" id="UP000004344"/>
    </source>
</evidence>
<accession>G6FX68</accession>
<dbReference type="Proteomes" id="UP000004344">
    <property type="component" value="Unassembled WGS sequence"/>
</dbReference>
<keyword evidence="2" id="KW-1185">Reference proteome</keyword>
<organism evidence="1 2">
    <name type="scientific">Fischerella thermalis JSC-11</name>
    <dbReference type="NCBI Taxonomy" id="741277"/>
    <lineage>
        <taxon>Bacteria</taxon>
        <taxon>Bacillati</taxon>
        <taxon>Cyanobacteriota</taxon>
        <taxon>Cyanophyceae</taxon>
        <taxon>Nostocales</taxon>
        <taxon>Hapalosiphonaceae</taxon>
        <taxon>Fischerella</taxon>
    </lineage>
</organism>
<reference evidence="1 2" key="1">
    <citation type="submission" date="2011-09" db="EMBL/GenBank/DDBJ databases">
        <title>The draft genome of Fischerella sp. JSC-11.</title>
        <authorList>
            <consortium name="US DOE Joint Genome Institute (JGI-PGF)"/>
            <person name="Lucas S."/>
            <person name="Han J."/>
            <person name="Lapidus A."/>
            <person name="Cheng J.-F."/>
            <person name="Goodwin L."/>
            <person name="Pitluck S."/>
            <person name="Peters L."/>
            <person name="Land M.L."/>
            <person name="Hauser L."/>
            <person name="Sarkisova S."/>
            <person name="Bryant D.A."/>
            <person name="Brown I."/>
            <person name="Woyke T.J."/>
        </authorList>
    </citation>
    <scope>NUCLEOTIDE SEQUENCE [LARGE SCALE GENOMIC DNA]</scope>
    <source>
        <strain evidence="1 2">JSC-11</strain>
    </source>
</reference>
<evidence type="ECO:0000313" key="1">
    <source>
        <dbReference type="EMBL" id="EHC10528.1"/>
    </source>
</evidence>
<comment type="caution">
    <text evidence="1">The sequence shown here is derived from an EMBL/GenBank/DDBJ whole genome shotgun (WGS) entry which is preliminary data.</text>
</comment>
<gene>
    <name evidence="1" type="ORF">FJSC11DRAFT_3467</name>
</gene>
<dbReference type="AlphaFoldDB" id="G6FX68"/>
<proteinExistence type="predicted"/>
<dbReference type="EMBL" id="AGIZ01000011">
    <property type="protein sequence ID" value="EHC10528.1"/>
    <property type="molecule type" value="Genomic_DNA"/>
</dbReference>